<proteinExistence type="predicted"/>
<keyword evidence="1" id="KW-1133">Transmembrane helix</keyword>
<evidence type="ECO:0000313" key="3">
    <source>
        <dbReference type="Proteomes" id="UP001341840"/>
    </source>
</evidence>
<dbReference type="EMBL" id="JASCZI010093308">
    <property type="protein sequence ID" value="MED6153222.1"/>
    <property type="molecule type" value="Genomic_DNA"/>
</dbReference>
<protein>
    <submittedName>
        <fullName evidence="2">Uncharacterized protein</fullName>
    </submittedName>
</protein>
<evidence type="ECO:0000313" key="2">
    <source>
        <dbReference type="EMBL" id="MED6153222.1"/>
    </source>
</evidence>
<comment type="caution">
    <text evidence="2">The sequence shown here is derived from an EMBL/GenBank/DDBJ whole genome shotgun (WGS) entry which is preliminary data.</text>
</comment>
<evidence type="ECO:0000256" key="1">
    <source>
        <dbReference type="SAM" id="Phobius"/>
    </source>
</evidence>
<keyword evidence="1" id="KW-0812">Transmembrane</keyword>
<gene>
    <name evidence="2" type="ORF">PIB30_099625</name>
</gene>
<keyword evidence="3" id="KW-1185">Reference proteome</keyword>
<dbReference type="Proteomes" id="UP001341840">
    <property type="component" value="Unassembled WGS sequence"/>
</dbReference>
<sequence length="113" mass="12509">MDRTPTAVTMVATALLATTTSFSLWRNRAQRARERVSVASKHGGILLPCRRHRSWRSMASAGGGGWQFGCEREGGRAALLAVRRYHHHCWPCKEVETGEGIGAHLEESLQIDP</sequence>
<reference evidence="2 3" key="1">
    <citation type="journal article" date="2023" name="Plants (Basel)">
        <title>Bridging the Gap: Combining Genomics and Transcriptomics Approaches to Understand Stylosanthes scabra, an Orphan Legume from the Brazilian Caatinga.</title>
        <authorList>
            <person name="Ferreira-Neto J.R.C."/>
            <person name="da Silva M.D."/>
            <person name="Binneck E."/>
            <person name="de Melo N.F."/>
            <person name="da Silva R.H."/>
            <person name="de Melo A.L.T.M."/>
            <person name="Pandolfi V."/>
            <person name="Bustamante F.O."/>
            <person name="Brasileiro-Vidal A.C."/>
            <person name="Benko-Iseppon A.M."/>
        </authorList>
    </citation>
    <scope>NUCLEOTIDE SEQUENCE [LARGE SCALE GENOMIC DNA]</scope>
    <source>
        <tissue evidence="2">Leaves</tissue>
    </source>
</reference>
<accession>A0ABU6TXN6</accession>
<name>A0ABU6TXN6_9FABA</name>
<organism evidence="2 3">
    <name type="scientific">Stylosanthes scabra</name>
    <dbReference type="NCBI Taxonomy" id="79078"/>
    <lineage>
        <taxon>Eukaryota</taxon>
        <taxon>Viridiplantae</taxon>
        <taxon>Streptophyta</taxon>
        <taxon>Embryophyta</taxon>
        <taxon>Tracheophyta</taxon>
        <taxon>Spermatophyta</taxon>
        <taxon>Magnoliopsida</taxon>
        <taxon>eudicotyledons</taxon>
        <taxon>Gunneridae</taxon>
        <taxon>Pentapetalae</taxon>
        <taxon>rosids</taxon>
        <taxon>fabids</taxon>
        <taxon>Fabales</taxon>
        <taxon>Fabaceae</taxon>
        <taxon>Papilionoideae</taxon>
        <taxon>50 kb inversion clade</taxon>
        <taxon>dalbergioids sensu lato</taxon>
        <taxon>Dalbergieae</taxon>
        <taxon>Pterocarpus clade</taxon>
        <taxon>Stylosanthes</taxon>
    </lineage>
</organism>
<keyword evidence="1" id="KW-0472">Membrane</keyword>
<feature type="transmembrane region" description="Helical" evidence="1">
    <location>
        <begin position="6"/>
        <end position="25"/>
    </location>
</feature>